<dbReference type="InterPro" id="IPR018060">
    <property type="entry name" value="HTH_AraC"/>
</dbReference>
<keyword evidence="3" id="KW-0804">Transcription</keyword>
<keyword evidence="2" id="KW-0238">DNA-binding</keyword>
<dbReference type="PROSITE" id="PS00041">
    <property type="entry name" value="HTH_ARAC_FAMILY_1"/>
    <property type="match status" value="1"/>
</dbReference>
<dbReference type="Proteomes" id="UP000295258">
    <property type="component" value="Unassembled WGS sequence"/>
</dbReference>
<dbReference type="PRINTS" id="PR00032">
    <property type="entry name" value="HTHARAC"/>
</dbReference>
<dbReference type="SUPFAM" id="SSF46689">
    <property type="entry name" value="Homeodomain-like"/>
    <property type="match status" value="1"/>
</dbReference>
<dbReference type="Gene3D" id="1.10.10.60">
    <property type="entry name" value="Homeodomain-like"/>
    <property type="match status" value="1"/>
</dbReference>
<feature type="domain" description="HTH araC/xylS-type" evidence="4">
    <location>
        <begin position="245"/>
        <end position="346"/>
    </location>
</feature>
<dbReference type="InterPro" id="IPR009057">
    <property type="entry name" value="Homeodomain-like_sf"/>
</dbReference>
<evidence type="ECO:0000259" key="4">
    <source>
        <dbReference type="PROSITE" id="PS01124"/>
    </source>
</evidence>
<evidence type="ECO:0000256" key="2">
    <source>
        <dbReference type="ARBA" id="ARBA00023125"/>
    </source>
</evidence>
<reference evidence="5 6" key="1">
    <citation type="submission" date="2019-03" db="EMBL/GenBank/DDBJ databases">
        <title>Draft genome sequences of novel Actinobacteria.</title>
        <authorList>
            <person name="Sahin N."/>
            <person name="Ay H."/>
            <person name="Saygin H."/>
        </authorList>
    </citation>
    <scope>NUCLEOTIDE SEQUENCE [LARGE SCALE GENOMIC DNA]</scope>
    <source>
        <strain evidence="5 6">KC310</strain>
    </source>
</reference>
<gene>
    <name evidence="5" type="ORF">E1292_06205</name>
</gene>
<dbReference type="PANTHER" id="PTHR46796:SF6">
    <property type="entry name" value="ARAC SUBFAMILY"/>
    <property type="match status" value="1"/>
</dbReference>
<evidence type="ECO:0000313" key="6">
    <source>
        <dbReference type="Proteomes" id="UP000295258"/>
    </source>
</evidence>
<accession>A0A4R4VYP1</accession>
<keyword evidence="6" id="KW-1185">Reference proteome</keyword>
<dbReference type="AlphaFoldDB" id="A0A4R4VYP1"/>
<dbReference type="GO" id="GO:0043565">
    <property type="term" value="F:sequence-specific DNA binding"/>
    <property type="evidence" value="ECO:0007669"/>
    <property type="project" value="InterPro"/>
</dbReference>
<evidence type="ECO:0000256" key="3">
    <source>
        <dbReference type="ARBA" id="ARBA00023163"/>
    </source>
</evidence>
<dbReference type="InterPro" id="IPR050204">
    <property type="entry name" value="AraC_XylS_family_regulators"/>
</dbReference>
<dbReference type="GO" id="GO:0003700">
    <property type="term" value="F:DNA-binding transcription factor activity"/>
    <property type="evidence" value="ECO:0007669"/>
    <property type="project" value="InterPro"/>
</dbReference>
<organism evidence="5 6">
    <name type="scientific">Nonomuraea deserti</name>
    <dbReference type="NCBI Taxonomy" id="1848322"/>
    <lineage>
        <taxon>Bacteria</taxon>
        <taxon>Bacillati</taxon>
        <taxon>Actinomycetota</taxon>
        <taxon>Actinomycetes</taxon>
        <taxon>Streptosporangiales</taxon>
        <taxon>Streptosporangiaceae</taxon>
        <taxon>Nonomuraea</taxon>
    </lineage>
</organism>
<dbReference type="Pfam" id="PF14525">
    <property type="entry name" value="AraC_binding_2"/>
    <property type="match status" value="1"/>
</dbReference>
<dbReference type="PANTHER" id="PTHR46796">
    <property type="entry name" value="HTH-TYPE TRANSCRIPTIONAL ACTIVATOR RHAS-RELATED"/>
    <property type="match status" value="1"/>
</dbReference>
<evidence type="ECO:0000313" key="5">
    <source>
        <dbReference type="EMBL" id="TDD11248.1"/>
    </source>
</evidence>
<keyword evidence="1" id="KW-0805">Transcription regulation</keyword>
<dbReference type="SMART" id="SM00342">
    <property type="entry name" value="HTH_ARAC"/>
    <property type="match status" value="1"/>
</dbReference>
<dbReference type="EMBL" id="SMKO01000009">
    <property type="protein sequence ID" value="TDD11248.1"/>
    <property type="molecule type" value="Genomic_DNA"/>
</dbReference>
<dbReference type="PROSITE" id="PS01124">
    <property type="entry name" value="HTH_ARAC_FAMILY_2"/>
    <property type="match status" value="1"/>
</dbReference>
<name>A0A4R4VYP1_9ACTN</name>
<dbReference type="InterPro" id="IPR020449">
    <property type="entry name" value="Tscrpt_reg_AraC-type_HTH"/>
</dbReference>
<dbReference type="InterPro" id="IPR018062">
    <property type="entry name" value="HTH_AraC-typ_CS"/>
</dbReference>
<dbReference type="InterPro" id="IPR035418">
    <property type="entry name" value="AraC-bd_2"/>
</dbReference>
<protein>
    <submittedName>
        <fullName evidence="5">Helix-turn-helix domain-containing protein</fullName>
    </submittedName>
</protein>
<sequence>MGNPTRGLRSLGLGAKMLSPVRHPRAGPFVTARATPDRHRLAGMPLAEPWDENRVRDGDPSCRSGVEMRDTSAQFGAVTVARRSFEPLRLWRAAEHPEDPELEETCQLLVPMAGSLQVIWADGHATSGVGDLLVHDMTRVLAARFRAPERGLRFEAAMVTVPRSLVSLPTHQVDAMLGSSMSATDGIGALLASFITGLAENPGTYRPADAPRLGMVVLDLVSALLAHAIETSPVIPPANREALILRVQAFVQEHLRDPGLGPRALAVEHHISTSYLHRLFQRQGSTVGGYIRAQRLDRARRDLADPALRDVPIHSIAAKWGFSHAADFSRAFRRAYGVSPRDFRREAVHTAPR</sequence>
<evidence type="ECO:0000256" key="1">
    <source>
        <dbReference type="ARBA" id="ARBA00023015"/>
    </source>
</evidence>
<dbReference type="Pfam" id="PF12833">
    <property type="entry name" value="HTH_18"/>
    <property type="match status" value="1"/>
</dbReference>
<proteinExistence type="predicted"/>
<comment type="caution">
    <text evidence="5">The sequence shown here is derived from an EMBL/GenBank/DDBJ whole genome shotgun (WGS) entry which is preliminary data.</text>
</comment>